<evidence type="ECO:0000313" key="2">
    <source>
        <dbReference type="Proteomes" id="UP000002494"/>
    </source>
</evidence>
<accession>A0ABK0L0M4</accession>
<protein>
    <submittedName>
        <fullName evidence="1">Uncharacterized protein</fullName>
    </submittedName>
</protein>
<dbReference type="SUPFAM" id="SSF52833">
    <property type="entry name" value="Thioredoxin-like"/>
    <property type="match status" value="1"/>
</dbReference>
<reference evidence="1" key="2">
    <citation type="submission" date="2025-08" db="UniProtKB">
        <authorList>
            <consortium name="Ensembl"/>
        </authorList>
    </citation>
    <scope>IDENTIFICATION</scope>
    <source>
        <strain evidence="1">Brown Norway</strain>
    </source>
</reference>
<dbReference type="PANTHER" id="PTHR46185:SF1">
    <property type="entry name" value="GLUTAREDOXIN-1"/>
    <property type="match status" value="1"/>
</dbReference>
<dbReference type="InterPro" id="IPR036249">
    <property type="entry name" value="Thioredoxin-like_sf"/>
</dbReference>
<evidence type="ECO:0000313" key="1">
    <source>
        <dbReference type="Ensembl" id="ENSRNOP00000101436.1"/>
    </source>
</evidence>
<proteinExistence type="predicted"/>
<sequence>MQRSITEICSGLGIHNCSQQARGTHVDSYFGVASVAYAVYQFHDGKGTLQPHSTAQEYGNCMTQSGKMVVFIEPTFQYCRNTEDVLNQLPFKHGLLGFEDITATNNTYSIQDYVQQLTRVRIVPLVFKESNTNVPEESPSVVRKIIAAVLQYSFPL</sequence>
<keyword evidence="2" id="KW-1185">Reference proteome</keyword>
<organism evidence="1 2">
    <name type="scientific">Rattus norvegicus</name>
    <name type="common">Rat</name>
    <dbReference type="NCBI Taxonomy" id="10116"/>
    <lineage>
        <taxon>Eukaryota</taxon>
        <taxon>Metazoa</taxon>
        <taxon>Chordata</taxon>
        <taxon>Craniata</taxon>
        <taxon>Vertebrata</taxon>
        <taxon>Euteleostomi</taxon>
        <taxon>Mammalia</taxon>
        <taxon>Eutheria</taxon>
        <taxon>Euarchontoglires</taxon>
        <taxon>Glires</taxon>
        <taxon>Rodentia</taxon>
        <taxon>Myomorpha</taxon>
        <taxon>Muroidea</taxon>
        <taxon>Muridae</taxon>
        <taxon>Murinae</taxon>
        <taxon>Rattus</taxon>
    </lineage>
</organism>
<dbReference type="GeneTree" id="ENSGT01140000286574"/>
<name>A0ABK0L0M4_RAT</name>
<reference evidence="1" key="3">
    <citation type="submission" date="2025-09" db="UniProtKB">
        <authorList>
            <consortium name="Ensembl"/>
        </authorList>
    </citation>
    <scope>IDENTIFICATION</scope>
    <source>
        <strain evidence="1">Brown Norway</strain>
    </source>
</reference>
<dbReference type="Gene3D" id="3.40.30.10">
    <property type="entry name" value="Glutaredoxin"/>
    <property type="match status" value="1"/>
</dbReference>
<reference evidence="1" key="1">
    <citation type="submission" date="2024-01" db="EMBL/GenBank/DDBJ databases">
        <title>GRCr8: a new rat reference genome assembly contstructed from accurate long reads and long range scaffolding.</title>
        <authorList>
            <person name="Doris P.A."/>
            <person name="Kalbfleisch T."/>
            <person name="Li K."/>
            <person name="Howe K."/>
            <person name="Wood J."/>
        </authorList>
    </citation>
    <scope>NUCLEOTIDE SEQUENCE [LARGE SCALE GENOMIC DNA]</scope>
    <source>
        <strain evidence="1">Brown Norway</strain>
    </source>
</reference>
<dbReference type="Proteomes" id="UP000002494">
    <property type="component" value="Chromosome Y"/>
</dbReference>
<dbReference type="Ensembl" id="ENSRNOT00000158639.1">
    <property type="protein sequence ID" value="ENSRNOP00000101436.1"/>
    <property type="gene ID" value="ENSRNOG00000072894.1"/>
</dbReference>
<dbReference type="InterPro" id="IPR047185">
    <property type="entry name" value="GLRX1"/>
</dbReference>
<dbReference type="PANTHER" id="PTHR46185">
    <property type="entry name" value="GLUTAREDOXIN-1"/>
    <property type="match status" value="1"/>
</dbReference>